<proteinExistence type="predicted"/>
<accession>A0A167SK17</accession>
<dbReference type="Pfam" id="PF18759">
    <property type="entry name" value="Plavaka"/>
    <property type="match status" value="1"/>
</dbReference>
<dbReference type="OrthoDB" id="3208495at2759"/>
<protein>
    <submittedName>
        <fullName evidence="1">Uncharacterized protein</fullName>
    </submittedName>
</protein>
<dbReference type="Proteomes" id="UP000076532">
    <property type="component" value="Unassembled WGS sequence"/>
</dbReference>
<keyword evidence="2" id="KW-1185">Reference proteome</keyword>
<feature type="non-terminal residue" evidence="1">
    <location>
        <position position="1"/>
    </location>
</feature>
<dbReference type="InterPro" id="IPR041078">
    <property type="entry name" value="Plavaka"/>
</dbReference>
<dbReference type="AlphaFoldDB" id="A0A167SK17"/>
<reference evidence="1 2" key="1">
    <citation type="journal article" date="2016" name="Mol. Biol. Evol.">
        <title>Comparative Genomics of Early-Diverging Mushroom-Forming Fungi Provides Insights into the Origins of Lignocellulose Decay Capabilities.</title>
        <authorList>
            <person name="Nagy L.G."/>
            <person name="Riley R."/>
            <person name="Tritt A."/>
            <person name="Adam C."/>
            <person name="Daum C."/>
            <person name="Floudas D."/>
            <person name="Sun H."/>
            <person name="Yadav J.S."/>
            <person name="Pangilinan J."/>
            <person name="Larsson K.H."/>
            <person name="Matsuura K."/>
            <person name="Barry K."/>
            <person name="Labutti K."/>
            <person name="Kuo R."/>
            <person name="Ohm R.A."/>
            <person name="Bhattacharya S.S."/>
            <person name="Shirouzu T."/>
            <person name="Yoshinaga Y."/>
            <person name="Martin F.M."/>
            <person name="Grigoriev I.V."/>
            <person name="Hibbett D.S."/>
        </authorList>
    </citation>
    <scope>NUCLEOTIDE SEQUENCE [LARGE SCALE GENOMIC DNA]</scope>
    <source>
        <strain evidence="1 2">CBS 109695</strain>
    </source>
</reference>
<organism evidence="1 2">
    <name type="scientific">Athelia psychrophila</name>
    <dbReference type="NCBI Taxonomy" id="1759441"/>
    <lineage>
        <taxon>Eukaryota</taxon>
        <taxon>Fungi</taxon>
        <taxon>Dikarya</taxon>
        <taxon>Basidiomycota</taxon>
        <taxon>Agaricomycotina</taxon>
        <taxon>Agaricomycetes</taxon>
        <taxon>Agaricomycetidae</taxon>
        <taxon>Atheliales</taxon>
        <taxon>Atheliaceae</taxon>
        <taxon>Athelia</taxon>
    </lineage>
</organism>
<dbReference type="EMBL" id="KV419228">
    <property type="protein sequence ID" value="KZP01994.1"/>
    <property type="molecule type" value="Genomic_DNA"/>
</dbReference>
<gene>
    <name evidence="1" type="ORF">FIBSPDRAFT_771384</name>
</gene>
<evidence type="ECO:0000313" key="2">
    <source>
        <dbReference type="Proteomes" id="UP000076532"/>
    </source>
</evidence>
<name>A0A167SK17_9AGAM</name>
<sequence>FHYEPYELFWQPDPAAHHDPGVRVQGELYTSPTVLAAQQKLQEATPEPGCTLPRCIVAIQLASDSTHLTSYGNAKVWPCYLYFGNESKYRRCKPTANLCNHVAYFQILPDSFGDFVSQYNDGKGASRALWTHCRRELYHAQWEIILDDEFLEAYLHGIVVKCCDGITRRFYPRIFTYTADYPEKALIASIRDKGERPCPRCLMPFSEVENIGTPEDMKSRQELLRVDDGAQRQIIESARALIFKKHHAVTSDEVEGLLKNKSLTPTDNTFSRRLARHGFNIYPTLVVDLMHEFELGVWKGLFIHLLRILEVHDKKTNGRTMHEFNRR</sequence>
<dbReference type="STRING" id="436010.A0A167SK17"/>
<evidence type="ECO:0000313" key="1">
    <source>
        <dbReference type="EMBL" id="KZP01994.1"/>
    </source>
</evidence>